<dbReference type="Proteomes" id="UP000006813">
    <property type="component" value="Unassembled WGS sequence"/>
</dbReference>
<dbReference type="InParanoid" id="G5C865"/>
<organism evidence="1 2">
    <name type="scientific">Heterocephalus glaber</name>
    <name type="common">Naked mole rat</name>
    <dbReference type="NCBI Taxonomy" id="10181"/>
    <lineage>
        <taxon>Eukaryota</taxon>
        <taxon>Metazoa</taxon>
        <taxon>Chordata</taxon>
        <taxon>Craniata</taxon>
        <taxon>Vertebrata</taxon>
        <taxon>Euteleostomi</taxon>
        <taxon>Mammalia</taxon>
        <taxon>Eutheria</taxon>
        <taxon>Euarchontoglires</taxon>
        <taxon>Glires</taxon>
        <taxon>Rodentia</taxon>
        <taxon>Hystricomorpha</taxon>
        <taxon>Bathyergidae</taxon>
        <taxon>Heterocephalus</taxon>
    </lineage>
</organism>
<gene>
    <name evidence="1" type="ORF">GW7_18797</name>
</gene>
<proteinExistence type="predicted"/>
<evidence type="ECO:0000313" key="1">
    <source>
        <dbReference type="EMBL" id="EHB17726.1"/>
    </source>
</evidence>
<name>G5C865_HETGA</name>
<dbReference type="AlphaFoldDB" id="G5C865"/>
<protein>
    <submittedName>
        <fullName evidence="1">Sperm-associated antigen 16 protein</fullName>
    </submittedName>
</protein>
<reference evidence="1 2" key="1">
    <citation type="journal article" date="2011" name="Nature">
        <title>Genome sequencing reveals insights into physiology and longevity of the naked mole rat.</title>
        <authorList>
            <person name="Kim E.B."/>
            <person name="Fang X."/>
            <person name="Fushan A.A."/>
            <person name="Huang Z."/>
            <person name="Lobanov A.V."/>
            <person name="Han L."/>
            <person name="Marino S.M."/>
            <person name="Sun X."/>
            <person name="Turanov A.A."/>
            <person name="Yang P."/>
            <person name="Yim S.H."/>
            <person name="Zhao X."/>
            <person name="Kasaikina M.V."/>
            <person name="Stoletzki N."/>
            <person name="Peng C."/>
            <person name="Polak P."/>
            <person name="Xiong Z."/>
            <person name="Kiezun A."/>
            <person name="Zhu Y."/>
            <person name="Chen Y."/>
            <person name="Kryukov G.V."/>
            <person name="Zhang Q."/>
            <person name="Peshkin L."/>
            <person name="Yang L."/>
            <person name="Bronson R.T."/>
            <person name="Buffenstein R."/>
            <person name="Wang B."/>
            <person name="Han C."/>
            <person name="Li Q."/>
            <person name="Chen L."/>
            <person name="Zhao W."/>
            <person name="Sunyaev S.R."/>
            <person name="Park T.J."/>
            <person name="Zhang G."/>
            <person name="Wang J."/>
            <person name="Gladyshev V.N."/>
        </authorList>
    </citation>
    <scope>NUCLEOTIDE SEQUENCE [LARGE SCALE GENOMIC DNA]</scope>
</reference>
<accession>G5C865</accession>
<evidence type="ECO:0000313" key="2">
    <source>
        <dbReference type="Proteomes" id="UP000006813"/>
    </source>
</evidence>
<sequence>MAAPQSQSNSPLRVLEEALGTGLAAAGDTEDAEAAEGAYYLERRSIICKAHVFESPGLEVGKDIHHHP</sequence>
<dbReference type="STRING" id="10181.G5C865"/>
<dbReference type="eggNOG" id="KOG0295">
    <property type="taxonomic scope" value="Eukaryota"/>
</dbReference>
<dbReference type="EMBL" id="JH173795">
    <property type="protein sequence ID" value="EHB17726.1"/>
    <property type="molecule type" value="Genomic_DNA"/>
</dbReference>